<keyword evidence="2" id="KW-1185">Reference proteome</keyword>
<dbReference type="EMBL" id="CM039434">
    <property type="protein sequence ID" value="KAI4323567.1"/>
    <property type="molecule type" value="Genomic_DNA"/>
</dbReference>
<protein>
    <submittedName>
        <fullName evidence="1">Uncharacterized protein</fullName>
    </submittedName>
</protein>
<reference evidence="1 2" key="1">
    <citation type="journal article" date="2022" name="DNA Res.">
        <title>Chromosomal-level genome assembly of the orchid tree Bauhinia variegata (Leguminosae; Cercidoideae) supports the allotetraploid origin hypothesis of Bauhinia.</title>
        <authorList>
            <person name="Zhong Y."/>
            <person name="Chen Y."/>
            <person name="Zheng D."/>
            <person name="Pang J."/>
            <person name="Liu Y."/>
            <person name="Luo S."/>
            <person name="Meng S."/>
            <person name="Qian L."/>
            <person name="Wei D."/>
            <person name="Dai S."/>
            <person name="Zhou R."/>
        </authorList>
    </citation>
    <scope>NUCLEOTIDE SEQUENCE [LARGE SCALE GENOMIC DNA]</scope>
    <source>
        <strain evidence="1">BV-YZ2020</strain>
    </source>
</reference>
<dbReference type="Proteomes" id="UP000828941">
    <property type="component" value="Chromosome 9"/>
</dbReference>
<evidence type="ECO:0000313" key="2">
    <source>
        <dbReference type="Proteomes" id="UP000828941"/>
    </source>
</evidence>
<organism evidence="1 2">
    <name type="scientific">Bauhinia variegata</name>
    <name type="common">Purple orchid tree</name>
    <name type="synonym">Phanera variegata</name>
    <dbReference type="NCBI Taxonomy" id="167791"/>
    <lineage>
        <taxon>Eukaryota</taxon>
        <taxon>Viridiplantae</taxon>
        <taxon>Streptophyta</taxon>
        <taxon>Embryophyta</taxon>
        <taxon>Tracheophyta</taxon>
        <taxon>Spermatophyta</taxon>
        <taxon>Magnoliopsida</taxon>
        <taxon>eudicotyledons</taxon>
        <taxon>Gunneridae</taxon>
        <taxon>Pentapetalae</taxon>
        <taxon>rosids</taxon>
        <taxon>fabids</taxon>
        <taxon>Fabales</taxon>
        <taxon>Fabaceae</taxon>
        <taxon>Cercidoideae</taxon>
        <taxon>Cercideae</taxon>
        <taxon>Bauhiniinae</taxon>
        <taxon>Bauhinia</taxon>
    </lineage>
</organism>
<gene>
    <name evidence="1" type="ORF">L6164_023162</name>
</gene>
<accession>A0ACB9MIX4</accession>
<sequence length="114" mass="12321">MESPHSVNSPRRILSLSKQRGATVFFPDDSTSGFGLSGERGPKPSEVYGFVGSITVVVASDEFSGDPFSWREMRSPLGPYLILALTKSMISCSIMQHETSSSGYLCIVIAEITV</sequence>
<proteinExistence type="predicted"/>
<comment type="caution">
    <text evidence="1">The sequence shown here is derived from an EMBL/GenBank/DDBJ whole genome shotgun (WGS) entry which is preliminary data.</text>
</comment>
<name>A0ACB9MIX4_BAUVA</name>
<evidence type="ECO:0000313" key="1">
    <source>
        <dbReference type="EMBL" id="KAI4323567.1"/>
    </source>
</evidence>